<dbReference type="InterPro" id="IPR003795">
    <property type="entry name" value="DUF192"/>
</dbReference>
<dbReference type="PROSITE" id="PS51257">
    <property type="entry name" value="PROKAR_LIPOPROTEIN"/>
    <property type="match status" value="1"/>
</dbReference>
<dbReference type="Pfam" id="PF02643">
    <property type="entry name" value="DUF192"/>
    <property type="match status" value="1"/>
</dbReference>
<evidence type="ECO:0000313" key="2">
    <source>
        <dbReference type="EMBL" id="GHA65653.1"/>
    </source>
</evidence>
<organism evidence="2 3">
    <name type="scientific">Formosimonas limnophila</name>
    <dbReference type="NCBI Taxonomy" id="1384487"/>
    <lineage>
        <taxon>Bacteria</taxon>
        <taxon>Pseudomonadati</taxon>
        <taxon>Pseudomonadota</taxon>
        <taxon>Betaproteobacteria</taxon>
        <taxon>Burkholderiales</taxon>
        <taxon>Burkholderiaceae</taxon>
        <taxon>Formosimonas</taxon>
    </lineage>
</organism>
<proteinExistence type="predicted"/>
<protein>
    <recommendedName>
        <fullName evidence="4">DUF192 domain-containing protein</fullName>
    </recommendedName>
</protein>
<dbReference type="AlphaFoldDB" id="A0A8J3FZT5"/>
<dbReference type="PANTHER" id="PTHR37953">
    <property type="entry name" value="UPF0127 PROTEIN MJ1496"/>
    <property type="match status" value="1"/>
</dbReference>
<keyword evidence="3" id="KW-1185">Reference proteome</keyword>
<evidence type="ECO:0000256" key="1">
    <source>
        <dbReference type="SAM" id="SignalP"/>
    </source>
</evidence>
<dbReference type="Proteomes" id="UP000614287">
    <property type="component" value="Unassembled WGS sequence"/>
</dbReference>
<feature type="signal peptide" evidence="1">
    <location>
        <begin position="1"/>
        <end position="23"/>
    </location>
</feature>
<gene>
    <name evidence="2" type="ORF">GCM10009007_02860</name>
</gene>
<comment type="caution">
    <text evidence="2">The sequence shown here is derived from an EMBL/GenBank/DDBJ whole genome shotgun (WGS) entry which is preliminary data.</text>
</comment>
<accession>A0A8J3FZT5</accession>
<dbReference type="EMBL" id="BMZG01000001">
    <property type="protein sequence ID" value="GHA65653.1"/>
    <property type="molecule type" value="Genomic_DNA"/>
</dbReference>
<evidence type="ECO:0000313" key="3">
    <source>
        <dbReference type="Proteomes" id="UP000614287"/>
    </source>
</evidence>
<dbReference type="RefSeq" id="WP_189490594.1">
    <property type="nucleotide sequence ID" value="NZ_BMZG01000001.1"/>
</dbReference>
<sequence length="164" mass="17898">MRLNTLLSTVLLSLVTLTACQQANEQTKASTSLPTTTATAQSTTLKLAPLNQLANAQLEIALTSEQKQTGLMNRPTMAANAGMVFLFDPPSPACFWMKNTLIPLSIGFIDAQGVLVQIEDMQPQSFDKHCAKTPIKYAVEMNQGWFKKNNVTIGTTLLKVENPQ</sequence>
<keyword evidence="1" id="KW-0732">Signal</keyword>
<feature type="chain" id="PRO_5035298611" description="DUF192 domain-containing protein" evidence="1">
    <location>
        <begin position="24"/>
        <end position="164"/>
    </location>
</feature>
<dbReference type="PANTHER" id="PTHR37953:SF1">
    <property type="entry name" value="UPF0127 PROTEIN MJ1496"/>
    <property type="match status" value="1"/>
</dbReference>
<reference evidence="2" key="1">
    <citation type="journal article" date="2014" name="Int. J. Syst. Evol. Microbiol.">
        <title>Complete genome sequence of Corynebacterium casei LMG S-19264T (=DSM 44701T), isolated from a smear-ripened cheese.</title>
        <authorList>
            <consortium name="US DOE Joint Genome Institute (JGI-PGF)"/>
            <person name="Walter F."/>
            <person name="Albersmeier A."/>
            <person name="Kalinowski J."/>
            <person name="Ruckert C."/>
        </authorList>
    </citation>
    <scope>NUCLEOTIDE SEQUENCE</scope>
    <source>
        <strain evidence="2">KCTC 32501</strain>
    </source>
</reference>
<name>A0A8J3FZT5_9BURK</name>
<evidence type="ECO:0008006" key="4">
    <source>
        <dbReference type="Google" id="ProtNLM"/>
    </source>
</evidence>
<dbReference type="Gene3D" id="2.60.120.1140">
    <property type="entry name" value="Protein of unknown function DUF192"/>
    <property type="match status" value="1"/>
</dbReference>
<reference evidence="2" key="2">
    <citation type="submission" date="2020-09" db="EMBL/GenBank/DDBJ databases">
        <authorList>
            <person name="Sun Q."/>
            <person name="Kim S."/>
        </authorList>
    </citation>
    <scope>NUCLEOTIDE SEQUENCE</scope>
    <source>
        <strain evidence="2">KCTC 32501</strain>
    </source>
</reference>
<dbReference type="InterPro" id="IPR038695">
    <property type="entry name" value="Saro_0823-like_sf"/>
</dbReference>